<organism evidence="3 4">
    <name type="scientific">Halolactibacillus miurensis</name>
    <dbReference type="NCBI Taxonomy" id="306541"/>
    <lineage>
        <taxon>Bacteria</taxon>
        <taxon>Bacillati</taxon>
        <taxon>Bacillota</taxon>
        <taxon>Bacilli</taxon>
        <taxon>Bacillales</taxon>
        <taxon>Bacillaceae</taxon>
        <taxon>Halolactibacillus</taxon>
    </lineage>
</organism>
<dbReference type="AlphaFoldDB" id="A0A1I6TWZ3"/>
<accession>A0A1I6TWZ3</accession>
<name>A0A1I6TWZ3_9BACI</name>
<feature type="compositionally biased region" description="Acidic residues" evidence="1">
    <location>
        <begin position="23"/>
        <end position="39"/>
    </location>
</feature>
<protein>
    <recommendedName>
        <fullName evidence="6">Peptidase propeptide and YPEB domain-containing protein</fullName>
    </recommendedName>
</protein>
<dbReference type="Proteomes" id="UP000321773">
    <property type="component" value="Unassembled WGS sequence"/>
</dbReference>
<proteinExistence type="predicted"/>
<evidence type="ECO:0000313" key="2">
    <source>
        <dbReference type="EMBL" id="GEM04806.1"/>
    </source>
</evidence>
<dbReference type="Proteomes" id="UP000199139">
    <property type="component" value="Unassembled WGS sequence"/>
</dbReference>
<evidence type="ECO:0000256" key="1">
    <source>
        <dbReference type="SAM" id="MobiDB-lite"/>
    </source>
</evidence>
<dbReference type="EMBL" id="FPAI01000019">
    <property type="protein sequence ID" value="SFS93690.1"/>
    <property type="molecule type" value="Genomic_DNA"/>
</dbReference>
<dbReference type="RefSeq" id="WP_062322108.1">
    <property type="nucleotide sequence ID" value="NZ_BJWJ01000018.1"/>
</dbReference>
<reference evidence="3 4" key="1">
    <citation type="submission" date="2016-10" db="EMBL/GenBank/DDBJ databases">
        <authorList>
            <person name="de Groot N.N."/>
        </authorList>
    </citation>
    <scope>NUCLEOTIDE SEQUENCE [LARGE SCALE GENOMIC DNA]</scope>
    <source>
        <strain evidence="3 4">DSM 17074</strain>
    </source>
</reference>
<feature type="region of interest" description="Disordered" evidence="1">
    <location>
        <begin position="23"/>
        <end position="106"/>
    </location>
</feature>
<keyword evidence="5" id="KW-1185">Reference proteome</keyword>
<gene>
    <name evidence="2" type="ORF">HMI01_17940</name>
    <name evidence="3" type="ORF">SAMN05421668_1192</name>
</gene>
<feature type="compositionally biased region" description="Basic and acidic residues" evidence="1">
    <location>
        <begin position="78"/>
        <end position="96"/>
    </location>
</feature>
<dbReference type="EMBL" id="BJWJ01000018">
    <property type="protein sequence ID" value="GEM04806.1"/>
    <property type="molecule type" value="Genomic_DNA"/>
</dbReference>
<sequence>MKKSVYIILAFGLILTACRNEDTEPVDDSDINQQDEDNGTDTTENNQENDDATEADDETDEDPEASDESANNGDQTAEDTHPDDTTDDTESSHETDNSESGGRYSSDDAIRLVKDYLKAEGLYMDMTYLYDGKDDNGHYRIQVFEVVDHGNGETHTSTFDWYFVDPETGDITALFNS</sequence>
<feature type="compositionally biased region" description="Acidic residues" evidence="1">
    <location>
        <begin position="47"/>
        <end position="67"/>
    </location>
</feature>
<evidence type="ECO:0000313" key="4">
    <source>
        <dbReference type="Proteomes" id="UP000199139"/>
    </source>
</evidence>
<evidence type="ECO:0000313" key="5">
    <source>
        <dbReference type="Proteomes" id="UP000321773"/>
    </source>
</evidence>
<evidence type="ECO:0008006" key="6">
    <source>
        <dbReference type="Google" id="ProtNLM"/>
    </source>
</evidence>
<evidence type="ECO:0000313" key="3">
    <source>
        <dbReference type="EMBL" id="SFS93690.1"/>
    </source>
</evidence>
<dbReference type="PROSITE" id="PS51257">
    <property type="entry name" value="PROKAR_LIPOPROTEIN"/>
    <property type="match status" value="1"/>
</dbReference>
<reference evidence="2 5" key="2">
    <citation type="submission" date="2019-07" db="EMBL/GenBank/DDBJ databases">
        <title>Whole genome shotgun sequence of Halolactibacillus miurensis NBRC 100873.</title>
        <authorList>
            <person name="Hosoyama A."/>
            <person name="Uohara A."/>
            <person name="Ohji S."/>
            <person name="Ichikawa N."/>
        </authorList>
    </citation>
    <scope>NUCLEOTIDE SEQUENCE [LARGE SCALE GENOMIC DNA]</scope>
    <source>
        <strain evidence="2 5">NBRC 100873</strain>
    </source>
</reference>
<dbReference type="OrthoDB" id="574706at2"/>